<dbReference type="PANTHER" id="PTHR43544:SF2">
    <property type="entry name" value="OXIDOREDUCTASE"/>
    <property type="match status" value="1"/>
</dbReference>
<sequence length="462" mass="51628">MSSSKTFSQAEWDTCIKVLQVLSRDPDAALDVMTLKGLVTKLSRDAKKRQRNEAATQDRQLISQTRLWQANAEANHPVLPMATSSVADQASNSVGRLHAPRACYVCKGPFSQVHHHYHMLCPPCAEINEARRSARVDLSGRTALITGGRIKIGWQLALRLLRDGARVIVTTRFPHDAALRFAKEMDCQDWRDRLVIHGLDFRNVTGLENFIRHLLETESALDILINNAAQTIRRSPAFYEHLRETELVPLPAHVPTWVSSGFGQLAAPASETLAAMPQDALPWLPAKMLDADGQQVDLTPTNSWTARAGDVSTAELLEVLLVSQSAPFLLASRLRPLMQRSSFSPRFVVNVSAMEGQFNRPSKTASHPHTNMAKAALNMFTRTSAQDFATDAIWMNSVDTGWVTDENPFPKKTRILSEQHFIPPLDAEDGMARVYDPIIRGTTQPDVPCWGNFFKDYQPYPW</sequence>
<dbReference type="CDD" id="cd05233">
    <property type="entry name" value="SDR_c"/>
    <property type="match status" value="1"/>
</dbReference>
<keyword evidence="2" id="KW-1185">Reference proteome</keyword>
<dbReference type="RefSeq" id="WP_078814907.1">
    <property type="nucleotide sequence ID" value="NZ_FUYE01000014.1"/>
</dbReference>
<dbReference type="InterPro" id="IPR036291">
    <property type="entry name" value="NAD(P)-bd_dom_sf"/>
</dbReference>
<dbReference type="Gene3D" id="3.40.50.720">
    <property type="entry name" value="NAD(P)-binding Rossmann-like Domain"/>
    <property type="match status" value="2"/>
</dbReference>
<dbReference type="Proteomes" id="UP000190774">
    <property type="component" value="Unassembled WGS sequence"/>
</dbReference>
<dbReference type="PANTHER" id="PTHR43544">
    <property type="entry name" value="SHORT-CHAIN DEHYDROGENASE/REDUCTASE"/>
    <property type="match status" value="1"/>
</dbReference>
<dbReference type="InterPro" id="IPR002347">
    <property type="entry name" value="SDR_fam"/>
</dbReference>
<proteinExistence type="predicted"/>
<reference evidence="2" key="1">
    <citation type="submission" date="2017-02" db="EMBL/GenBank/DDBJ databases">
        <authorList>
            <person name="Varghese N."/>
            <person name="Submissions S."/>
        </authorList>
    </citation>
    <scope>NUCLEOTIDE SEQUENCE [LARGE SCALE GENOMIC DNA]</scope>
    <source>
        <strain evidence="2">ATCC 700200</strain>
    </source>
</reference>
<evidence type="ECO:0000313" key="1">
    <source>
        <dbReference type="EMBL" id="SKB03017.1"/>
    </source>
</evidence>
<dbReference type="InterPro" id="IPR051468">
    <property type="entry name" value="Fungal_SecMetab_SDRs"/>
</dbReference>
<dbReference type="PRINTS" id="PR00081">
    <property type="entry name" value="GDHRDH"/>
</dbReference>
<dbReference type="GO" id="GO:0005737">
    <property type="term" value="C:cytoplasm"/>
    <property type="evidence" value="ECO:0007669"/>
    <property type="project" value="TreeGrafter"/>
</dbReference>
<dbReference type="STRING" id="48467.SAMN02745166_03741"/>
<accession>A0A1T4YMF2</accession>
<dbReference type="Pfam" id="PF13561">
    <property type="entry name" value="adh_short_C2"/>
    <property type="match status" value="1"/>
</dbReference>
<dbReference type="GO" id="GO:0016491">
    <property type="term" value="F:oxidoreductase activity"/>
    <property type="evidence" value="ECO:0007669"/>
    <property type="project" value="TreeGrafter"/>
</dbReference>
<name>A0A1T4YMF2_9BACT</name>
<dbReference type="AlphaFoldDB" id="A0A1T4YMF2"/>
<dbReference type="EMBL" id="FUYE01000014">
    <property type="protein sequence ID" value="SKB03017.1"/>
    <property type="molecule type" value="Genomic_DNA"/>
</dbReference>
<dbReference type="Pfam" id="PF00106">
    <property type="entry name" value="adh_short"/>
    <property type="match status" value="1"/>
</dbReference>
<protein>
    <submittedName>
        <fullName evidence="1">Short chain dehydrogenase</fullName>
    </submittedName>
</protein>
<dbReference type="OrthoDB" id="56744at2"/>
<organism evidence="1 2">
    <name type="scientific">Prosthecobacter debontii</name>
    <dbReference type="NCBI Taxonomy" id="48467"/>
    <lineage>
        <taxon>Bacteria</taxon>
        <taxon>Pseudomonadati</taxon>
        <taxon>Verrucomicrobiota</taxon>
        <taxon>Verrucomicrobiia</taxon>
        <taxon>Verrucomicrobiales</taxon>
        <taxon>Verrucomicrobiaceae</taxon>
        <taxon>Prosthecobacter</taxon>
    </lineage>
</organism>
<evidence type="ECO:0000313" key="2">
    <source>
        <dbReference type="Proteomes" id="UP000190774"/>
    </source>
</evidence>
<gene>
    <name evidence="1" type="ORF">SAMN02745166_03741</name>
</gene>
<dbReference type="SUPFAM" id="SSF51735">
    <property type="entry name" value="NAD(P)-binding Rossmann-fold domains"/>
    <property type="match status" value="1"/>
</dbReference>